<dbReference type="GO" id="GO:0097367">
    <property type="term" value="F:carbohydrate derivative binding"/>
    <property type="evidence" value="ECO:0007669"/>
    <property type="project" value="InterPro"/>
</dbReference>
<dbReference type="InterPro" id="IPR001347">
    <property type="entry name" value="SIS_dom"/>
</dbReference>
<dbReference type="InterPro" id="IPR050099">
    <property type="entry name" value="SIS_GmhA/DiaA_subfam"/>
</dbReference>
<dbReference type="PANTHER" id="PTHR30390">
    <property type="entry name" value="SEDOHEPTULOSE 7-PHOSPHATE ISOMERASE / DNAA INITIATOR-ASSOCIATING FACTOR FOR REPLICATION INITIATION"/>
    <property type="match status" value="1"/>
</dbReference>
<evidence type="ECO:0000313" key="8">
    <source>
        <dbReference type="Proteomes" id="UP000629619"/>
    </source>
</evidence>
<keyword evidence="3" id="KW-0418">Kinase</keyword>
<dbReference type="Gene3D" id="3.40.1190.20">
    <property type="match status" value="1"/>
</dbReference>
<dbReference type="InterPro" id="IPR035461">
    <property type="entry name" value="GmhA/DiaA"/>
</dbReference>
<dbReference type="Pfam" id="PF00294">
    <property type="entry name" value="PfkB"/>
    <property type="match status" value="1"/>
</dbReference>
<evidence type="ECO:0000313" key="7">
    <source>
        <dbReference type="EMBL" id="GIF04787.1"/>
    </source>
</evidence>
<keyword evidence="8" id="KW-1185">Reference proteome</keyword>
<dbReference type="Pfam" id="PF01467">
    <property type="entry name" value="CTP_transf_like"/>
    <property type="match status" value="1"/>
</dbReference>
<reference evidence="7" key="1">
    <citation type="submission" date="2021-01" db="EMBL/GenBank/DDBJ databases">
        <title>Whole genome shotgun sequence of Actinoplanes siamensis NBRC 109076.</title>
        <authorList>
            <person name="Komaki H."/>
            <person name="Tamura T."/>
        </authorList>
    </citation>
    <scope>NUCLEOTIDE SEQUENCE</scope>
    <source>
        <strain evidence="7">NBRC 109076</strain>
    </source>
</reference>
<dbReference type="PROSITE" id="PS00584">
    <property type="entry name" value="PFKB_KINASES_2"/>
    <property type="match status" value="1"/>
</dbReference>
<protein>
    <recommendedName>
        <fullName evidence="6">SIS domain-containing protein</fullName>
    </recommendedName>
</protein>
<dbReference type="PROSITE" id="PS51464">
    <property type="entry name" value="SIS"/>
    <property type="match status" value="1"/>
</dbReference>
<dbReference type="InterPro" id="IPR014729">
    <property type="entry name" value="Rossmann-like_a/b/a_fold"/>
</dbReference>
<dbReference type="SUPFAM" id="SSF52374">
    <property type="entry name" value="Nucleotidylyl transferase"/>
    <property type="match status" value="1"/>
</dbReference>
<dbReference type="InterPro" id="IPR011611">
    <property type="entry name" value="PfkB_dom"/>
</dbReference>
<dbReference type="InterPro" id="IPR002173">
    <property type="entry name" value="Carboh/pur_kinase_PfkB_CS"/>
</dbReference>
<comment type="pathway">
    <text evidence="1">Bacterial outer membrane biogenesis; LPS core biosynthesis.</text>
</comment>
<name>A0A919N5K1_9ACTN</name>
<organism evidence="7 8">
    <name type="scientific">Actinoplanes siamensis</name>
    <dbReference type="NCBI Taxonomy" id="1223317"/>
    <lineage>
        <taxon>Bacteria</taxon>
        <taxon>Bacillati</taxon>
        <taxon>Actinomycetota</taxon>
        <taxon>Actinomycetes</taxon>
        <taxon>Micromonosporales</taxon>
        <taxon>Micromonosporaceae</taxon>
        <taxon>Actinoplanes</taxon>
    </lineage>
</organism>
<dbReference type="Gene3D" id="3.40.50.620">
    <property type="entry name" value="HUPs"/>
    <property type="match status" value="1"/>
</dbReference>
<dbReference type="CDD" id="cd05006">
    <property type="entry name" value="SIS_GmhA"/>
    <property type="match status" value="1"/>
</dbReference>
<comment type="caution">
    <text evidence="7">The sequence shown here is derived from an EMBL/GenBank/DDBJ whole genome shotgun (WGS) entry which is preliminary data.</text>
</comment>
<keyword evidence="2" id="KW-0808">Transferase</keyword>
<dbReference type="EMBL" id="BOMW01000021">
    <property type="protein sequence ID" value="GIF04787.1"/>
    <property type="molecule type" value="Genomic_DNA"/>
</dbReference>
<dbReference type="GO" id="GO:1901135">
    <property type="term" value="P:carbohydrate derivative metabolic process"/>
    <property type="evidence" value="ECO:0007669"/>
    <property type="project" value="InterPro"/>
</dbReference>
<dbReference type="Proteomes" id="UP000629619">
    <property type="component" value="Unassembled WGS sequence"/>
</dbReference>
<dbReference type="Pfam" id="PF13580">
    <property type="entry name" value="SIS_2"/>
    <property type="match status" value="1"/>
</dbReference>
<accession>A0A919N5K1</accession>
<dbReference type="SUPFAM" id="SSF53613">
    <property type="entry name" value="Ribokinase-like"/>
    <property type="match status" value="1"/>
</dbReference>
<evidence type="ECO:0000256" key="2">
    <source>
        <dbReference type="ARBA" id="ARBA00022679"/>
    </source>
</evidence>
<dbReference type="AlphaFoldDB" id="A0A919N5K1"/>
<dbReference type="PANTHER" id="PTHR30390:SF6">
    <property type="entry name" value="DNAA INITIATOR-ASSOCIATING PROTEIN DIAA"/>
    <property type="match status" value="1"/>
</dbReference>
<dbReference type="SUPFAM" id="SSF53697">
    <property type="entry name" value="SIS domain"/>
    <property type="match status" value="1"/>
</dbReference>
<evidence type="ECO:0000256" key="5">
    <source>
        <dbReference type="ARBA" id="ARBA00023277"/>
    </source>
</evidence>
<evidence type="ECO:0000259" key="6">
    <source>
        <dbReference type="PROSITE" id="PS51464"/>
    </source>
</evidence>
<evidence type="ECO:0000256" key="3">
    <source>
        <dbReference type="ARBA" id="ARBA00022777"/>
    </source>
</evidence>
<gene>
    <name evidence="7" type="ORF">Asi03nite_23250</name>
</gene>
<dbReference type="InterPro" id="IPR046348">
    <property type="entry name" value="SIS_dom_sf"/>
</dbReference>
<keyword evidence="5" id="KW-0119">Carbohydrate metabolism</keyword>
<evidence type="ECO:0000256" key="1">
    <source>
        <dbReference type="ARBA" id="ARBA00004713"/>
    </source>
</evidence>
<proteinExistence type="predicted"/>
<dbReference type="InterPro" id="IPR029056">
    <property type="entry name" value="Ribokinase-like"/>
</dbReference>
<keyword evidence="4" id="KW-0511">Multifunctional enzyme</keyword>
<dbReference type="Gene3D" id="3.40.50.10490">
    <property type="entry name" value="Glucose-6-phosphate isomerase like protein, domain 1"/>
    <property type="match status" value="1"/>
</dbReference>
<dbReference type="NCBIfam" id="TIGR00125">
    <property type="entry name" value="cyt_tran_rel"/>
    <property type="match status" value="1"/>
</dbReference>
<evidence type="ECO:0000256" key="4">
    <source>
        <dbReference type="ARBA" id="ARBA00023268"/>
    </source>
</evidence>
<dbReference type="InterPro" id="IPR004821">
    <property type="entry name" value="Cyt_trans-like"/>
</dbReference>
<sequence length="672" mass="68501">MDPLDKHLSGLAAALGPYRTVAARLADWGAELAWHLGRGGRLLVAGNGGSAAEAQHLAAELVGKLREDRAPLSAIALTPDSSAVTAIGNDYGFEEVFARQVRAHGRPGDVLLVMSTSGRSPNLVAAVRAARECGLRTWAMVGPGPSPVGDICDEVLRCPSPDSQVVQELHLVSVHVMCEHIDLTLPRVLAGSAPEGGSTVTKPLLVVVGDTLLDRDVEGAVHRVAPDAPAPVLDEESVSERPGGAGLAALLAAAQDDYRVALVTALAPDAAGARLSELLTAAGIEVHALPLPGATPQKIRMRSRGQVLMRLDRGGPAQPPGDAPDGLLDLLDAATAVLVSDYGRGVAKHPAVRAALERASAPIVWDPHPGGPPPVPGVRLVTPNLSEAVGFTGDAARGSALSTAQRAGQRLRDQWRAQAIAITCGADGAILCQAGPTPLVVPAPGDAGDADTCGAGDRFAAAAALALAAGALTSEAVQDAVSAATSYVLAGGVAAALSPPAALPTPEPERIGADAAGQLAASVRERGGVVVATGGCFDILHTGHLATLRAARGLGDCLIVCLNSDDSVRGLKGPDRPLNAQADRARLLAALDCVDAVVIFDEPTPEAALSWLRPDVWVKGGDYADGGPSLPEAELVKRWDGQTVIVPYVDGRSTTRTIAAAQAAAVITTSGR</sequence>
<feature type="domain" description="SIS" evidence="6">
    <location>
        <begin position="32"/>
        <end position="191"/>
    </location>
</feature>
<dbReference type="GO" id="GO:0016301">
    <property type="term" value="F:kinase activity"/>
    <property type="evidence" value="ECO:0007669"/>
    <property type="project" value="UniProtKB-KW"/>
</dbReference>